<evidence type="ECO:0000256" key="2">
    <source>
        <dbReference type="ARBA" id="ARBA00009530"/>
    </source>
</evidence>
<keyword evidence="8" id="KW-0732">Signal</keyword>
<feature type="chain" id="PRO_5044000100" evidence="8">
    <location>
        <begin position="22"/>
        <end position="448"/>
    </location>
</feature>
<dbReference type="InterPro" id="IPR000612">
    <property type="entry name" value="PMP3"/>
</dbReference>
<dbReference type="Pfam" id="PF01679">
    <property type="entry name" value="Pmp3"/>
    <property type="match status" value="1"/>
</dbReference>
<comment type="similarity">
    <text evidence="2">Belongs to the UPF0057 (PMP3) family.</text>
</comment>
<feature type="region of interest" description="Disordered" evidence="6">
    <location>
        <begin position="144"/>
        <end position="163"/>
    </location>
</feature>
<comment type="subcellular location">
    <subcellularLocation>
        <location evidence="1">Membrane</location>
    </subcellularLocation>
</comment>
<evidence type="ECO:0000256" key="3">
    <source>
        <dbReference type="ARBA" id="ARBA00022692"/>
    </source>
</evidence>
<evidence type="ECO:0000313" key="10">
    <source>
        <dbReference type="Proteomes" id="UP001342314"/>
    </source>
</evidence>
<dbReference type="Proteomes" id="UP001342314">
    <property type="component" value="Unassembled WGS sequence"/>
</dbReference>
<evidence type="ECO:0000256" key="1">
    <source>
        <dbReference type="ARBA" id="ARBA00004370"/>
    </source>
</evidence>
<gene>
    <name evidence="9" type="ORF">Rhopal_006405-T1</name>
</gene>
<organism evidence="9 10">
    <name type="scientific">Rhodotorula paludigena</name>
    <dbReference type="NCBI Taxonomy" id="86838"/>
    <lineage>
        <taxon>Eukaryota</taxon>
        <taxon>Fungi</taxon>
        <taxon>Dikarya</taxon>
        <taxon>Basidiomycota</taxon>
        <taxon>Pucciniomycotina</taxon>
        <taxon>Microbotryomycetes</taxon>
        <taxon>Sporidiobolales</taxon>
        <taxon>Sporidiobolaceae</taxon>
        <taxon>Rhodotorula</taxon>
    </lineage>
</organism>
<feature type="signal peptide" evidence="8">
    <location>
        <begin position="1"/>
        <end position="21"/>
    </location>
</feature>
<comment type="caution">
    <text evidence="9">The sequence shown here is derived from an EMBL/GenBank/DDBJ whole genome shotgun (WGS) entry which is preliminary data.</text>
</comment>
<evidence type="ECO:0000313" key="9">
    <source>
        <dbReference type="EMBL" id="GJN93352.1"/>
    </source>
</evidence>
<evidence type="ECO:0000256" key="6">
    <source>
        <dbReference type="SAM" id="MobiDB-lite"/>
    </source>
</evidence>
<accession>A0AAV5GWD1</accession>
<proteinExistence type="inferred from homology"/>
<evidence type="ECO:0000256" key="4">
    <source>
        <dbReference type="ARBA" id="ARBA00022989"/>
    </source>
</evidence>
<feature type="transmembrane region" description="Helical" evidence="7">
    <location>
        <begin position="32"/>
        <end position="55"/>
    </location>
</feature>
<keyword evidence="10" id="KW-1185">Reference proteome</keyword>
<dbReference type="EMBL" id="BQKY01000013">
    <property type="protein sequence ID" value="GJN93352.1"/>
    <property type="molecule type" value="Genomic_DNA"/>
</dbReference>
<evidence type="ECO:0000256" key="7">
    <source>
        <dbReference type="SAM" id="Phobius"/>
    </source>
</evidence>
<keyword evidence="4 7" id="KW-1133">Transmembrane helix</keyword>
<dbReference type="PANTHER" id="PTHR21659">
    <property type="entry name" value="HYDROPHOBIC PROTEIN RCI2 LOW TEMPERATURE AND SALT RESPONSIVE PROTEIN LTI6 -RELATED"/>
    <property type="match status" value="1"/>
</dbReference>
<evidence type="ECO:0000256" key="5">
    <source>
        <dbReference type="ARBA" id="ARBA00023136"/>
    </source>
</evidence>
<keyword evidence="3 7" id="KW-0812">Transmembrane</keyword>
<dbReference type="AlphaFoldDB" id="A0AAV5GWD1"/>
<dbReference type="PANTHER" id="PTHR21659:SF40">
    <property type="entry name" value="PHOSPHATIDYLSERINE DECARBOXYLASE"/>
    <property type="match status" value="1"/>
</dbReference>
<sequence>MARTSDILLILVAILFPPAAAGILSGVCAIDFWINLLLTLLGYIPGHIHAFWLIYRRMKADEMYGEGNWVYTGNAEYAPLDPQYAPHPHAHPHPHAVHGYQAVPQQQTRYGTASTRALVLLEHKPASLDVSEWLAQLRDKLQGVQERTREPRELHGRESDDERVRYQPAQAAAIQHDSLAFDDEQQVLAAASTLSPDLASALGPLLPPLFRAPTQAHLAVSSSHASTPAPAALLLQVVEQLARAAAERLAVGACAAAGETLLALAQLADGLVTASVLDDPVATACLAAIFIRIESLPSVAPLDTLLPALVDALCVTLEEVLAGADSPTLASEQSTRLSGRLCALLSLPHLVLSHCRTALPPLQNDSLPSNPTAAGPHSLLATAHARLTRLIGSYGVDTHLAALALCAPQLLSACGADSGAGEAECARTVEEGVLGLWERIGAVLDAAR</sequence>
<reference evidence="9 10" key="1">
    <citation type="submission" date="2021-12" db="EMBL/GenBank/DDBJ databases">
        <title>High titer production of polyol ester of fatty acids by Rhodotorula paludigena BS15 towards product separation-free biomass refinery.</title>
        <authorList>
            <person name="Mano J."/>
            <person name="Ono H."/>
            <person name="Tanaka T."/>
            <person name="Naito K."/>
            <person name="Sushida H."/>
            <person name="Ike M."/>
            <person name="Tokuyasu K."/>
            <person name="Kitaoka M."/>
        </authorList>
    </citation>
    <scope>NUCLEOTIDE SEQUENCE [LARGE SCALE GENOMIC DNA]</scope>
    <source>
        <strain evidence="9 10">BS15</strain>
    </source>
</reference>
<evidence type="ECO:0000256" key="8">
    <source>
        <dbReference type="SAM" id="SignalP"/>
    </source>
</evidence>
<name>A0AAV5GWD1_9BASI</name>
<keyword evidence="5 7" id="KW-0472">Membrane</keyword>
<protein>
    <submittedName>
        <fullName evidence="9">Uncharacterized protein</fullName>
    </submittedName>
</protein>
<dbReference type="GO" id="GO:0016020">
    <property type="term" value="C:membrane"/>
    <property type="evidence" value="ECO:0007669"/>
    <property type="project" value="UniProtKB-SubCell"/>
</dbReference>